<reference evidence="2 3" key="1">
    <citation type="submission" date="2019-06" db="EMBL/GenBank/DDBJ databases">
        <title>Draft genomes of female and male turbot (Scophthalmus maximus).</title>
        <authorList>
            <person name="Xu H."/>
            <person name="Xu X.-W."/>
            <person name="Shao C."/>
            <person name="Chen S."/>
        </authorList>
    </citation>
    <scope>NUCLEOTIDE SEQUENCE [LARGE SCALE GENOMIC DNA]</scope>
    <source>
        <strain evidence="2">Ysfricsl-2016a</strain>
        <tissue evidence="2">Blood</tissue>
    </source>
</reference>
<feature type="region of interest" description="Disordered" evidence="1">
    <location>
        <begin position="94"/>
        <end position="114"/>
    </location>
</feature>
<feature type="compositionally biased region" description="Basic and acidic residues" evidence="1">
    <location>
        <begin position="94"/>
        <end position="104"/>
    </location>
</feature>
<feature type="compositionally biased region" description="Acidic residues" evidence="1">
    <location>
        <begin position="105"/>
        <end position="114"/>
    </location>
</feature>
<accession>A0A6A4SBV0</accession>
<evidence type="ECO:0000313" key="2">
    <source>
        <dbReference type="EMBL" id="KAF0029200.1"/>
    </source>
</evidence>
<dbReference type="Proteomes" id="UP000438429">
    <property type="component" value="Unassembled WGS sequence"/>
</dbReference>
<dbReference type="EMBL" id="VEVO01000016">
    <property type="protein sequence ID" value="KAF0029200.1"/>
    <property type="molecule type" value="Genomic_DNA"/>
</dbReference>
<name>A0A6A4SBV0_SCOMX</name>
<evidence type="ECO:0000313" key="3">
    <source>
        <dbReference type="Proteomes" id="UP000438429"/>
    </source>
</evidence>
<gene>
    <name evidence="2" type="ORF">F2P81_018305</name>
</gene>
<dbReference type="AlphaFoldDB" id="A0A6A4SBV0"/>
<evidence type="ECO:0000256" key="1">
    <source>
        <dbReference type="SAM" id="MobiDB-lite"/>
    </source>
</evidence>
<sequence>MLLLMLLTPNRTNTDQISTMSKLESFRFVVTRRQKTTNATLALRHVVPMSYGLFSVIWQTRSNHRFGLLPRIVLKRVNKDADKSQVGVCRECVEGKREDQKRGDDDDDDDDDGE</sequence>
<protein>
    <submittedName>
        <fullName evidence="2">Uncharacterized protein</fullName>
    </submittedName>
</protein>
<proteinExistence type="predicted"/>
<organism evidence="2 3">
    <name type="scientific">Scophthalmus maximus</name>
    <name type="common">Turbot</name>
    <name type="synonym">Psetta maxima</name>
    <dbReference type="NCBI Taxonomy" id="52904"/>
    <lineage>
        <taxon>Eukaryota</taxon>
        <taxon>Metazoa</taxon>
        <taxon>Chordata</taxon>
        <taxon>Craniata</taxon>
        <taxon>Vertebrata</taxon>
        <taxon>Euteleostomi</taxon>
        <taxon>Actinopterygii</taxon>
        <taxon>Neopterygii</taxon>
        <taxon>Teleostei</taxon>
        <taxon>Neoteleostei</taxon>
        <taxon>Acanthomorphata</taxon>
        <taxon>Carangaria</taxon>
        <taxon>Pleuronectiformes</taxon>
        <taxon>Pleuronectoidei</taxon>
        <taxon>Scophthalmidae</taxon>
        <taxon>Scophthalmus</taxon>
    </lineage>
</organism>
<comment type="caution">
    <text evidence="2">The sequence shown here is derived from an EMBL/GenBank/DDBJ whole genome shotgun (WGS) entry which is preliminary data.</text>
</comment>